<feature type="compositionally biased region" description="Basic and acidic residues" evidence="1">
    <location>
        <begin position="19"/>
        <end position="29"/>
    </location>
</feature>
<proteinExistence type="predicted"/>
<keyword evidence="2" id="KW-1185">Reference proteome</keyword>
<feature type="region of interest" description="Disordered" evidence="1">
    <location>
        <begin position="19"/>
        <end position="50"/>
    </location>
</feature>
<dbReference type="AlphaFoldDB" id="A0A914QWE9"/>
<evidence type="ECO:0000313" key="2">
    <source>
        <dbReference type="Proteomes" id="UP000887578"/>
    </source>
</evidence>
<evidence type="ECO:0000256" key="1">
    <source>
        <dbReference type="SAM" id="MobiDB-lite"/>
    </source>
</evidence>
<dbReference type="Proteomes" id="UP000887578">
    <property type="component" value="Unplaced"/>
</dbReference>
<sequence>MFEEVRRCGENFNKVEKRGLNYGSLKHESSEEETSSAATTSPSTKSGNDATYAEFTFPSIDASTSTELISNLSSGSIGSLLYNTYEPIDLNRALIDMTKEHIPPEYLHHANP</sequence>
<accession>A0A914QWE9</accession>
<reference evidence="3" key="1">
    <citation type="submission" date="2022-11" db="UniProtKB">
        <authorList>
            <consortium name="WormBaseParasite"/>
        </authorList>
    </citation>
    <scope>IDENTIFICATION</scope>
</reference>
<feature type="compositionally biased region" description="Low complexity" evidence="1">
    <location>
        <begin position="35"/>
        <end position="46"/>
    </location>
</feature>
<evidence type="ECO:0000313" key="3">
    <source>
        <dbReference type="WBParaSite" id="PDA_v2.g6185.t1"/>
    </source>
</evidence>
<protein>
    <submittedName>
        <fullName evidence="3">Uncharacterized protein</fullName>
    </submittedName>
</protein>
<dbReference type="WBParaSite" id="PDA_v2.g6185.t1">
    <property type="protein sequence ID" value="PDA_v2.g6185.t1"/>
    <property type="gene ID" value="PDA_v2.g6185"/>
</dbReference>
<name>A0A914QWE9_9BILA</name>
<organism evidence="2 3">
    <name type="scientific">Panagrolaimus davidi</name>
    <dbReference type="NCBI Taxonomy" id="227884"/>
    <lineage>
        <taxon>Eukaryota</taxon>
        <taxon>Metazoa</taxon>
        <taxon>Ecdysozoa</taxon>
        <taxon>Nematoda</taxon>
        <taxon>Chromadorea</taxon>
        <taxon>Rhabditida</taxon>
        <taxon>Tylenchina</taxon>
        <taxon>Panagrolaimomorpha</taxon>
        <taxon>Panagrolaimoidea</taxon>
        <taxon>Panagrolaimidae</taxon>
        <taxon>Panagrolaimus</taxon>
    </lineage>
</organism>